<dbReference type="Gene3D" id="3.30.40.10">
    <property type="entry name" value="Zinc/RING finger domain, C3HC4 (zinc finger)"/>
    <property type="match status" value="3"/>
</dbReference>
<dbReference type="STRING" id="50429.A0A2B4RQH5"/>
<evidence type="ECO:0000256" key="6">
    <source>
        <dbReference type="ARBA" id="ARBA00022737"/>
    </source>
</evidence>
<keyword evidence="17" id="KW-1185">Reference proteome</keyword>
<reference evidence="17" key="1">
    <citation type="journal article" date="2017" name="bioRxiv">
        <title>Comparative analysis of the genomes of Stylophora pistillata and Acropora digitifera provides evidence for extensive differences between species of corals.</title>
        <authorList>
            <person name="Voolstra C.R."/>
            <person name="Li Y."/>
            <person name="Liew Y.J."/>
            <person name="Baumgarten S."/>
            <person name="Zoccola D."/>
            <person name="Flot J.-F."/>
            <person name="Tambutte S."/>
            <person name="Allemand D."/>
            <person name="Aranda M."/>
        </authorList>
    </citation>
    <scope>NUCLEOTIDE SEQUENCE [LARGE SCALE GENOMIC DNA]</scope>
</reference>
<evidence type="ECO:0000256" key="1">
    <source>
        <dbReference type="ARBA" id="ARBA00004496"/>
    </source>
</evidence>
<sequence>MGYRLAKTDRDKTDPKHLCTKCNDLLQEPKQTSCGHRYCRGCIDSILSKENSEGKCIEDDTLLREEEVFRDKFVEREILELELHCSRFEKGCQWIGQLRHRQDHDRSCEFFEVPCVHSKCGTMVQRSDLARHLENDCSYRKELCSYCGKRIVVVDMMEHHQTDCKSYPQCCPECGKQGIPRCQVSVHLDPVAGDCQELKTVCPFAAMGCKETKPMGFNERRDHLKENTPQHMTYLLQQFTELSSLVSGTLKSASSCKIDASVVPSEKQLELSIKQIGAALVETNELKSRGDQLESRIKNLENTVDHARLSGESSDEDKLLELSTKVNDQEAKLADLEVFMIEGNKSDADLVQQINRWKREQEKFKEVVTKIQRRLESLEHTLGLRNILLADLEEQVKQKEISNYNGVLLWKISDFARKRQDALSGRQVSLYSPPFYSSNDGYKMCVRLYLNGDGMGKGTHISVFFVVMRGPYDALLRWPFRQKVTFMLLDQDHVEHVIDAFRPDPNSNSFQRPKRDMNIASGCPTFCHLSELNNHAYVRDDTMFFKVLIDTSDI</sequence>
<keyword evidence="2" id="KW-0963">Cytoplasm</keyword>
<dbReference type="Pfam" id="PF02176">
    <property type="entry name" value="zf-TRAF"/>
    <property type="match status" value="1"/>
</dbReference>
<dbReference type="Proteomes" id="UP000225706">
    <property type="component" value="Unassembled WGS sequence"/>
</dbReference>
<dbReference type="InterPro" id="IPR001841">
    <property type="entry name" value="Znf_RING"/>
</dbReference>
<dbReference type="SMART" id="SM00184">
    <property type="entry name" value="RING"/>
    <property type="match status" value="1"/>
</dbReference>
<dbReference type="PROSITE" id="PS50144">
    <property type="entry name" value="MATH"/>
    <property type="match status" value="1"/>
</dbReference>
<dbReference type="PROSITE" id="PS00518">
    <property type="entry name" value="ZF_RING_1"/>
    <property type="match status" value="1"/>
</dbReference>
<keyword evidence="10 12" id="KW-0175">Coiled coil</keyword>
<dbReference type="Pfam" id="PF21355">
    <property type="entry name" value="TRAF-mep_MATH"/>
    <property type="match status" value="1"/>
</dbReference>
<dbReference type="GO" id="GO:0005164">
    <property type="term" value="F:tumor necrosis factor receptor binding"/>
    <property type="evidence" value="ECO:0007669"/>
    <property type="project" value="TreeGrafter"/>
</dbReference>
<dbReference type="InterPro" id="IPR049440">
    <property type="entry name" value="TRAF3/5_RING"/>
</dbReference>
<evidence type="ECO:0000256" key="5">
    <source>
        <dbReference type="ARBA" id="ARBA00022723"/>
    </source>
</evidence>
<dbReference type="GO" id="GO:0043122">
    <property type="term" value="P:regulation of canonical NF-kappaB signal transduction"/>
    <property type="evidence" value="ECO:0007669"/>
    <property type="project" value="TreeGrafter"/>
</dbReference>
<comment type="caution">
    <text evidence="16">The sequence shown here is derived from an EMBL/GenBank/DDBJ whole genome shotgun (WGS) entry which is preliminary data.</text>
</comment>
<feature type="zinc finger region" description="TRAF-type" evidence="11">
    <location>
        <begin position="104"/>
        <end position="151"/>
    </location>
</feature>
<evidence type="ECO:0000256" key="11">
    <source>
        <dbReference type="PROSITE-ProRule" id="PRU00207"/>
    </source>
</evidence>
<evidence type="ECO:0000313" key="16">
    <source>
        <dbReference type="EMBL" id="PFX18482.1"/>
    </source>
</evidence>
<feature type="zinc finger region" description="TRAF-type" evidence="11">
    <location>
        <begin position="159"/>
        <end position="211"/>
    </location>
</feature>
<dbReference type="FunFam" id="2.60.210.10:FF:000001">
    <property type="entry name" value="TNF receptor-associated factor"/>
    <property type="match status" value="1"/>
</dbReference>
<keyword evidence="3" id="KW-1017">Isopeptide bond</keyword>
<evidence type="ECO:0000256" key="4">
    <source>
        <dbReference type="ARBA" id="ARBA00022703"/>
    </source>
</evidence>
<dbReference type="PROSITE" id="PS50089">
    <property type="entry name" value="ZF_RING_2"/>
    <property type="match status" value="1"/>
</dbReference>
<dbReference type="Gene3D" id="2.60.210.10">
    <property type="entry name" value="Apoptosis, Tumor Necrosis Factor Receptor Associated Protein 2, Chain A"/>
    <property type="match status" value="1"/>
</dbReference>
<organism evidence="16 17">
    <name type="scientific">Stylophora pistillata</name>
    <name type="common">Smooth cauliflower coral</name>
    <dbReference type="NCBI Taxonomy" id="50429"/>
    <lineage>
        <taxon>Eukaryota</taxon>
        <taxon>Metazoa</taxon>
        <taxon>Cnidaria</taxon>
        <taxon>Anthozoa</taxon>
        <taxon>Hexacorallia</taxon>
        <taxon>Scleractinia</taxon>
        <taxon>Astrocoeniina</taxon>
        <taxon>Pocilloporidae</taxon>
        <taxon>Stylophora</taxon>
    </lineage>
</organism>
<feature type="domain" description="TRAF-type" evidence="15">
    <location>
        <begin position="159"/>
        <end position="211"/>
    </location>
</feature>
<dbReference type="GO" id="GO:0006915">
    <property type="term" value="P:apoptotic process"/>
    <property type="evidence" value="ECO:0007669"/>
    <property type="project" value="UniProtKB-KW"/>
</dbReference>
<evidence type="ECO:0000256" key="10">
    <source>
        <dbReference type="ARBA" id="ARBA00023054"/>
    </source>
</evidence>
<gene>
    <name evidence="16" type="primary">TRAF3</name>
    <name evidence="16" type="ORF">AWC38_SpisGene17145</name>
</gene>
<evidence type="ECO:0000256" key="7">
    <source>
        <dbReference type="ARBA" id="ARBA00022771"/>
    </source>
</evidence>
<dbReference type="PANTHER" id="PTHR10131">
    <property type="entry name" value="TNF RECEPTOR ASSOCIATED FACTOR"/>
    <property type="match status" value="1"/>
</dbReference>
<dbReference type="InterPro" id="IPR001293">
    <property type="entry name" value="Znf_TRAF"/>
</dbReference>
<dbReference type="GO" id="GO:0007165">
    <property type="term" value="P:signal transduction"/>
    <property type="evidence" value="ECO:0007669"/>
    <property type="project" value="InterPro"/>
</dbReference>
<dbReference type="InterPro" id="IPR017907">
    <property type="entry name" value="Znf_RING_CS"/>
</dbReference>
<evidence type="ECO:0000256" key="8">
    <source>
        <dbReference type="ARBA" id="ARBA00022833"/>
    </source>
</evidence>
<dbReference type="InterPro" id="IPR012227">
    <property type="entry name" value="TNF_rcpt-assoc_TRAF_met"/>
</dbReference>
<evidence type="ECO:0000259" key="14">
    <source>
        <dbReference type="PROSITE" id="PS50144"/>
    </source>
</evidence>
<feature type="domain" description="MATH" evidence="14">
    <location>
        <begin position="405"/>
        <end position="549"/>
    </location>
</feature>
<comment type="subcellular location">
    <subcellularLocation>
        <location evidence="1">Cytoplasm</location>
    </subcellularLocation>
</comment>
<keyword evidence="7 11" id="KW-0863">Zinc-finger</keyword>
<dbReference type="GO" id="GO:0009898">
    <property type="term" value="C:cytoplasmic side of plasma membrane"/>
    <property type="evidence" value="ECO:0007669"/>
    <property type="project" value="TreeGrafter"/>
</dbReference>
<dbReference type="GO" id="GO:0005737">
    <property type="term" value="C:cytoplasm"/>
    <property type="evidence" value="ECO:0007669"/>
    <property type="project" value="UniProtKB-SubCell"/>
</dbReference>
<dbReference type="GO" id="GO:0008270">
    <property type="term" value="F:zinc ion binding"/>
    <property type="evidence" value="ECO:0007669"/>
    <property type="project" value="UniProtKB-KW"/>
</dbReference>
<dbReference type="PIRSF" id="PIRSF015614">
    <property type="entry name" value="TRAF"/>
    <property type="match status" value="1"/>
</dbReference>
<keyword evidence="5 11" id="KW-0479">Metal-binding</keyword>
<evidence type="ECO:0000259" key="15">
    <source>
        <dbReference type="PROSITE" id="PS50145"/>
    </source>
</evidence>
<keyword evidence="6" id="KW-0677">Repeat</keyword>
<dbReference type="InterPro" id="IPR002083">
    <property type="entry name" value="MATH/TRAF_dom"/>
</dbReference>
<dbReference type="AlphaFoldDB" id="A0A2B4RQH5"/>
<dbReference type="SUPFAM" id="SSF57850">
    <property type="entry name" value="RING/U-box"/>
    <property type="match status" value="1"/>
</dbReference>
<dbReference type="InterPro" id="IPR013083">
    <property type="entry name" value="Znf_RING/FYVE/PHD"/>
</dbReference>
<name>A0A2B4RQH5_STYPI</name>
<dbReference type="InterPro" id="IPR008974">
    <property type="entry name" value="TRAF-like"/>
</dbReference>
<evidence type="ECO:0000256" key="9">
    <source>
        <dbReference type="ARBA" id="ARBA00022843"/>
    </source>
</evidence>
<dbReference type="PANTHER" id="PTHR10131:SF138">
    <property type="entry name" value="RE66324P"/>
    <property type="match status" value="1"/>
</dbReference>
<keyword evidence="9" id="KW-0832">Ubl conjugation</keyword>
<evidence type="ECO:0000256" key="2">
    <source>
        <dbReference type="ARBA" id="ARBA00022490"/>
    </source>
</evidence>
<feature type="domain" description="RING-type" evidence="13">
    <location>
        <begin position="19"/>
        <end position="60"/>
    </location>
</feature>
<evidence type="ECO:0000256" key="3">
    <source>
        <dbReference type="ARBA" id="ARBA00022499"/>
    </source>
</evidence>
<dbReference type="SUPFAM" id="SSF49599">
    <property type="entry name" value="TRAF domain-like"/>
    <property type="match status" value="2"/>
</dbReference>
<dbReference type="GO" id="GO:0042981">
    <property type="term" value="P:regulation of apoptotic process"/>
    <property type="evidence" value="ECO:0007669"/>
    <property type="project" value="InterPro"/>
</dbReference>
<evidence type="ECO:0000313" key="17">
    <source>
        <dbReference type="Proteomes" id="UP000225706"/>
    </source>
</evidence>
<proteinExistence type="predicted"/>
<feature type="domain" description="TRAF-type" evidence="15">
    <location>
        <begin position="104"/>
        <end position="151"/>
    </location>
</feature>
<dbReference type="Pfam" id="PF21363">
    <property type="entry name" value="TRAF3_RING"/>
    <property type="match status" value="1"/>
</dbReference>
<protein>
    <submittedName>
        <fullName evidence="16">TNF receptor-associated factor 3</fullName>
    </submittedName>
</protein>
<evidence type="ECO:0000259" key="13">
    <source>
        <dbReference type="PROSITE" id="PS50089"/>
    </source>
</evidence>
<dbReference type="PROSITE" id="PS50145">
    <property type="entry name" value="ZF_TRAF"/>
    <property type="match status" value="2"/>
</dbReference>
<dbReference type="SMART" id="SM00061">
    <property type="entry name" value="MATH"/>
    <property type="match status" value="1"/>
</dbReference>
<dbReference type="OrthoDB" id="6499288at2759"/>
<feature type="coiled-coil region" evidence="12">
    <location>
        <begin position="354"/>
        <end position="381"/>
    </location>
</feature>
<feature type="coiled-coil region" evidence="12">
    <location>
        <begin position="283"/>
        <end position="310"/>
    </location>
</feature>
<keyword evidence="16" id="KW-0675">Receptor</keyword>
<keyword evidence="4" id="KW-0053">Apoptosis</keyword>
<dbReference type="EMBL" id="LSMT01000408">
    <property type="protein sequence ID" value="PFX18482.1"/>
    <property type="molecule type" value="Genomic_DNA"/>
</dbReference>
<evidence type="ECO:0000256" key="12">
    <source>
        <dbReference type="SAM" id="Coils"/>
    </source>
</evidence>
<accession>A0A2B4RQH5</accession>
<keyword evidence="8 11" id="KW-0862">Zinc</keyword>
<dbReference type="InterPro" id="IPR049342">
    <property type="entry name" value="TRAF1-6_MATH_dom"/>
</dbReference>